<keyword evidence="2" id="KW-0067">ATP-binding</keyword>
<reference evidence="2" key="1">
    <citation type="submission" date="2023-03" db="EMBL/GenBank/DDBJ databases">
        <title>Edaphobacter sp.</title>
        <authorList>
            <person name="Huber K.J."/>
            <person name="Papendorf J."/>
            <person name="Pilke C."/>
            <person name="Bunk B."/>
            <person name="Sproeer C."/>
            <person name="Pester M."/>
        </authorList>
    </citation>
    <scope>NUCLEOTIDE SEQUENCE</scope>
    <source>
        <strain evidence="2">DSM 109920</strain>
    </source>
</reference>
<dbReference type="EMBL" id="CP121195">
    <property type="protein sequence ID" value="XBH12950.1"/>
    <property type="molecule type" value="Genomic_DNA"/>
</dbReference>
<evidence type="ECO:0000259" key="1">
    <source>
        <dbReference type="Pfam" id="PF04326"/>
    </source>
</evidence>
<dbReference type="InterPro" id="IPR038461">
    <property type="entry name" value="Schlafen_AlbA_2_dom_sf"/>
</dbReference>
<keyword evidence="2" id="KW-0547">Nucleotide-binding</keyword>
<accession>A0AAU7D782</accession>
<dbReference type="PANTHER" id="PTHR30595">
    <property type="entry name" value="GLPR-RELATED TRANSCRIPTIONAL REPRESSOR"/>
    <property type="match status" value="1"/>
</dbReference>
<dbReference type="PANTHER" id="PTHR30595:SF6">
    <property type="entry name" value="SCHLAFEN ALBA-2 DOMAIN-CONTAINING PROTEIN"/>
    <property type="match status" value="1"/>
</dbReference>
<proteinExistence type="predicted"/>
<gene>
    <name evidence="2" type="ORF">P8936_14805</name>
</gene>
<dbReference type="InterPro" id="IPR007421">
    <property type="entry name" value="Schlafen_AlbA_2_dom"/>
</dbReference>
<feature type="domain" description="Schlafen AlbA-2" evidence="1">
    <location>
        <begin position="33"/>
        <end position="157"/>
    </location>
</feature>
<dbReference type="Gene3D" id="3.30.950.30">
    <property type="entry name" value="Schlafen, AAA domain"/>
    <property type="match status" value="1"/>
</dbReference>
<dbReference type="RefSeq" id="WP_348269608.1">
    <property type="nucleotide sequence ID" value="NZ_CP121195.1"/>
</dbReference>
<dbReference type="Pfam" id="PF04326">
    <property type="entry name" value="SLFN_AlbA_2"/>
    <property type="match status" value="1"/>
</dbReference>
<dbReference type="GO" id="GO:0005524">
    <property type="term" value="F:ATP binding"/>
    <property type="evidence" value="ECO:0007669"/>
    <property type="project" value="UniProtKB-KW"/>
</dbReference>
<organism evidence="2">
    <name type="scientific">Edaphobacter paludis</name>
    <dbReference type="NCBI Taxonomy" id="3035702"/>
    <lineage>
        <taxon>Bacteria</taxon>
        <taxon>Pseudomonadati</taxon>
        <taxon>Acidobacteriota</taxon>
        <taxon>Terriglobia</taxon>
        <taxon>Terriglobales</taxon>
        <taxon>Acidobacteriaceae</taxon>
        <taxon>Edaphobacter</taxon>
    </lineage>
</organism>
<dbReference type="AlphaFoldDB" id="A0AAU7D782"/>
<sequence>MPLHTTESAFTGEVLRKIFSFESDLSDRLTSRENGKLEFKETFDMGSADKYAKTAAAFANAQGGYIVFGVKDSPRQMIGLKSQNFENFDVGKMTAALNEWLSPEIEWESYVWEIRGYKVGLLFFSEALHKPVVCMKNGKVMQEGAIYYRYRGRSETIKYAELRRILEEQKERERNLWFKQLKKMADVGVEQVAVLDLQSGEVTGAKGNFFISEELLPRLQFLREGHFVETEGSPSLKLIGDLHAAEGPMFHSTIKVPTTLREPEIFGAFLRREAVINPTDYIASACYEQSPFFPLYYFIQQTTESVPDTIELIKGMNIRGVVRNKIIARLQLASEELAIGKLNGAGAAAVSRRLLHDKLRSKSIETADIQADNKLNVQQRLLEAVTHTDSTFDQEYIFGLLEEYYLHPLAQLGGNTRSAFRKAVCHLDIVWYKALAN</sequence>
<evidence type="ECO:0000313" key="2">
    <source>
        <dbReference type="EMBL" id="XBH12950.1"/>
    </source>
</evidence>
<protein>
    <submittedName>
        <fullName evidence="2">ATP-binding protein</fullName>
    </submittedName>
</protein>
<name>A0AAU7D782_9BACT</name>